<comment type="subcellular location">
    <subcellularLocation>
        <location evidence="1">Nucleus</location>
    </subcellularLocation>
</comment>
<dbReference type="GO" id="GO:0005634">
    <property type="term" value="C:nucleus"/>
    <property type="evidence" value="ECO:0007669"/>
    <property type="project" value="UniProtKB-SubCell"/>
</dbReference>
<dbReference type="Proteomes" id="UP001370490">
    <property type="component" value="Unassembled WGS sequence"/>
</dbReference>
<feature type="domain" description="VQ" evidence="5">
    <location>
        <begin position="27"/>
        <end position="50"/>
    </location>
</feature>
<evidence type="ECO:0000256" key="3">
    <source>
        <dbReference type="ARBA" id="ARBA00023242"/>
    </source>
</evidence>
<evidence type="ECO:0000259" key="5">
    <source>
        <dbReference type="Pfam" id="PF05678"/>
    </source>
</evidence>
<feature type="region of interest" description="Disordered" evidence="4">
    <location>
        <begin position="162"/>
        <end position="185"/>
    </location>
</feature>
<organism evidence="6 7">
    <name type="scientific">Dillenia turbinata</name>
    <dbReference type="NCBI Taxonomy" id="194707"/>
    <lineage>
        <taxon>Eukaryota</taxon>
        <taxon>Viridiplantae</taxon>
        <taxon>Streptophyta</taxon>
        <taxon>Embryophyta</taxon>
        <taxon>Tracheophyta</taxon>
        <taxon>Spermatophyta</taxon>
        <taxon>Magnoliopsida</taxon>
        <taxon>eudicotyledons</taxon>
        <taxon>Gunneridae</taxon>
        <taxon>Pentapetalae</taxon>
        <taxon>Dilleniales</taxon>
        <taxon>Dilleniaceae</taxon>
        <taxon>Dillenia</taxon>
    </lineage>
</organism>
<evidence type="ECO:0000313" key="7">
    <source>
        <dbReference type="Proteomes" id="UP001370490"/>
    </source>
</evidence>
<evidence type="ECO:0000256" key="1">
    <source>
        <dbReference type="ARBA" id="ARBA00004123"/>
    </source>
</evidence>
<dbReference type="AlphaFoldDB" id="A0AAN8UDZ0"/>
<keyword evidence="7" id="KW-1185">Reference proteome</keyword>
<reference evidence="6 7" key="1">
    <citation type="submission" date="2023-12" db="EMBL/GenBank/DDBJ databases">
        <title>A high-quality genome assembly for Dillenia turbinata (Dilleniales).</title>
        <authorList>
            <person name="Chanderbali A."/>
        </authorList>
    </citation>
    <scope>NUCLEOTIDE SEQUENCE [LARGE SCALE GENOMIC DNA]</scope>
    <source>
        <strain evidence="6">LSX21</strain>
        <tissue evidence="6">Leaf</tissue>
    </source>
</reference>
<keyword evidence="3" id="KW-0539">Nucleus</keyword>
<dbReference type="InterPro" id="IPR039611">
    <property type="entry name" value="VQ_4/11/13/19/31/33"/>
</dbReference>
<gene>
    <name evidence="6" type="ORF">RJ641_024342</name>
</gene>
<sequence length="185" mass="20627">MSTSNNNGYINDKLLPITGFDPTSSAHTTFVQADPSTFRAVVQKLTGAPDRTTLPPCIPKQHPLKLLHERRHSLRKLEIKLNNNRNDVAWHPSTSPSSFSAIHRGGFLVGSSPSPVSPFEVLAVASPRTPVSDRCEEEIEEEEEEEKRAIAEKGFYLHKSPLSTPRDFEPQLLPLFPLHSPRDSN</sequence>
<keyword evidence="2" id="KW-0597">Phosphoprotein</keyword>
<dbReference type="Pfam" id="PF05678">
    <property type="entry name" value="VQ"/>
    <property type="match status" value="1"/>
</dbReference>
<dbReference type="PANTHER" id="PTHR33402">
    <property type="entry name" value="VQ MOTIF-CONTAINING PROTEIN 11-LIKE"/>
    <property type="match status" value="1"/>
</dbReference>
<dbReference type="InterPro" id="IPR008889">
    <property type="entry name" value="VQ"/>
</dbReference>
<evidence type="ECO:0000313" key="6">
    <source>
        <dbReference type="EMBL" id="KAK6912249.1"/>
    </source>
</evidence>
<protein>
    <submittedName>
        <fullName evidence="6">VQ protein</fullName>
    </submittedName>
</protein>
<dbReference type="PANTHER" id="PTHR33402:SF19">
    <property type="entry name" value="VQ MOTIF-CONTAINING PROTEIN 11"/>
    <property type="match status" value="1"/>
</dbReference>
<accession>A0AAN8UDZ0</accession>
<proteinExistence type="predicted"/>
<evidence type="ECO:0000256" key="2">
    <source>
        <dbReference type="ARBA" id="ARBA00022553"/>
    </source>
</evidence>
<dbReference type="EMBL" id="JBAMMX010000028">
    <property type="protein sequence ID" value="KAK6912249.1"/>
    <property type="molecule type" value="Genomic_DNA"/>
</dbReference>
<evidence type="ECO:0000256" key="4">
    <source>
        <dbReference type="SAM" id="MobiDB-lite"/>
    </source>
</evidence>
<name>A0AAN8UDZ0_9MAGN</name>
<comment type="caution">
    <text evidence="6">The sequence shown here is derived from an EMBL/GenBank/DDBJ whole genome shotgun (WGS) entry which is preliminary data.</text>
</comment>